<protein>
    <submittedName>
        <fullName evidence="1">Uncharacterized protein</fullName>
    </submittedName>
</protein>
<dbReference type="STRING" id="36856.ATB98_02180"/>
<comment type="caution">
    <text evidence="1">The sequence shown here is derived from an EMBL/GenBank/DDBJ whole genome shotgun (WGS) entry which is preliminary data.</text>
</comment>
<dbReference type="Proteomes" id="UP000078507">
    <property type="component" value="Unassembled WGS sequence"/>
</dbReference>
<dbReference type="RefSeq" id="WP_066877527.1">
    <property type="nucleotide sequence ID" value="NZ_LNQB01000086.1"/>
</dbReference>
<evidence type="ECO:0000313" key="1">
    <source>
        <dbReference type="EMBL" id="OAP40268.1"/>
    </source>
</evidence>
<evidence type="ECO:0000313" key="2">
    <source>
        <dbReference type="Proteomes" id="UP000078507"/>
    </source>
</evidence>
<dbReference type="OrthoDB" id="7690128at2"/>
<organism evidence="1 2">
    <name type="scientific">Sinorhizobium saheli</name>
    <dbReference type="NCBI Taxonomy" id="36856"/>
    <lineage>
        <taxon>Bacteria</taxon>
        <taxon>Pseudomonadati</taxon>
        <taxon>Pseudomonadota</taxon>
        <taxon>Alphaproteobacteria</taxon>
        <taxon>Hyphomicrobiales</taxon>
        <taxon>Rhizobiaceae</taxon>
        <taxon>Sinorhizobium/Ensifer group</taxon>
        <taxon>Sinorhizobium</taxon>
    </lineage>
</organism>
<keyword evidence="2" id="KW-1185">Reference proteome</keyword>
<accession>A0A178XY80</accession>
<sequence length="137" mass="15854">MFKLVQNLTCWWPVKVSEPDPNNPGKFIEHTFEAELQILDREESQKVEEERKALLKQAADDPSDENLAKIEKLLDAHDQMAFRRVLKNWRGLIDETDQPIPFNDQTFLAVVKHERVRRGLNAAYQEAISGDKARLGN</sequence>
<reference evidence="1 2" key="1">
    <citation type="submission" date="2015-11" db="EMBL/GenBank/DDBJ databases">
        <title>Ensifer anhuiense sp. nov., an effective nitrogen fixation bacterium with Glycine soja.</title>
        <authorList>
            <person name="Yan H."/>
            <person name="Chen W."/>
        </authorList>
    </citation>
    <scope>NUCLEOTIDE SEQUENCE [LARGE SCALE GENOMIC DNA]</scope>
    <source>
        <strain evidence="1 2">LMG 7837</strain>
    </source>
</reference>
<name>A0A178XY80_SINSA</name>
<dbReference type="EMBL" id="LNQB01000086">
    <property type="protein sequence ID" value="OAP40268.1"/>
    <property type="molecule type" value="Genomic_DNA"/>
</dbReference>
<gene>
    <name evidence="1" type="ORF">ATB98_02180</name>
</gene>
<dbReference type="AlphaFoldDB" id="A0A178XY80"/>
<proteinExistence type="predicted"/>